<dbReference type="RefSeq" id="XP_066831192.1">
    <property type="nucleotide sequence ID" value="XM_066974455.1"/>
</dbReference>
<feature type="compositionally biased region" description="Low complexity" evidence="1">
    <location>
        <begin position="314"/>
        <end position="331"/>
    </location>
</feature>
<sequence length="482" mass="54684">MALKTTRTIHHGPLNTLPFPKQIQKETRITFDIPMIITYIKTWPHENSTSLFLITDLTTPHRRTCVAQNVLPPKVRAEYFPMDQIWDKSQIFSLEMDSSQFESFVNCEFANVGGEPRDPIFARGRFDLRVKNSTCVDGLSTRVELLQGNDPRTVMRGIEVEFVDLMDRFKRRRGEREFASAVHYFGLASFLREFGAMEDMIESISQYPGFKESQWLGETQKAGEEEGEEEEYTIDGGDEDALAQGHDFSKENHEITSTTQVASTFADVDSTSHEKRPSHQTTVQSQIPAGLDNDSDFQFSDDDLDVEHVLNATTTTASSSSSPSKQWSTSSPNVQSSQPTSDPPSFNIPELKQINSKPDQVKLVNVQVAGILPFKIFTLRPHGQTMQFAPFRIILKDEAQQSTLFVEVSTDDEACYFFGLDKIKDVLIGDRLEEMYHAMNRFVTSSTPIDVEVKQALRHLNGGLKMRYWTFASTFNQLLSRQ</sequence>
<dbReference type="EMBL" id="OZ022409">
    <property type="protein sequence ID" value="CAK9440154.1"/>
    <property type="molecule type" value="Genomic_DNA"/>
</dbReference>
<accession>A0ABP0ZPE6</accession>
<protein>
    <submittedName>
        <fullName evidence="2">Uncharacterized protein</fullName>
    </submittedName>
</protein>
<name>A0ABP0ZPE6_9ASCO</name>
<dbReference type="GeneID" id="92209450"/>
<keyword evidence="3" id="KW-1185">Reference proteome</keyword>
<evidence type="ECO:0000313" key="2">
    <source>
        <dbReference type="EMBL" id="CAK9440154.1"/>
    </source>
</evidence>
<gene>
    <name evidence="2" type="ORF">LODBEIA_P42540</name>
</gene>
<proteinExistence type="predicted"/>
<evidence type="ECO:0000256" key="1">
    <source>
        <dbReference type="SAM" id="MobiDB-lite"/>
    </source>
</evidence>
<feature type="compositionally biased region" description="Polar residues" evidence="1">
    <location>
        <begin position="332"/>
        <end position="344"/>
    </location>
</feature>
<dbReference type="Proteomes" id="UP001497383">
    <property type="component" value="Chromosome 5"/>
</dbReference>
<organism evidence="2 3">
    <name type="scientific">Lodderomyces beijingensis</name>
    <dbReference type="NCBI Taxonomy" id="1775926"/>
    <lineage>
        <taxon>Eukaryota</taxon>
        <taxon>Fungi</taxon>
        <taxon>Dikarya</taxon>
        <taxon>Ascomycota</taxon>
        <taxon>Saccharomycotina</taxon>
        <taxon>Pichiomycetes</taxon>
        <taxon>Debaryomycetaceae</taxon>
        <taxon>Candida/Lodderomyces clade</taxon>
        <taxon>Lodderomyces</taxon>
    </lineage>
</organism>
<feature type="region of interest" description="Disordered" evidence="1">
    <location>
        <begin position="314"/>
        <end position="348"/>
    </location>
</feature>
<feature type="region of interest" description="Disordered" evidence="1">
    <location>
        <begin position="266"/>
        <end position="300"/>
    </location>
</feature>
<evidence type="ECO:0000313" key="3">
    <source>
        <dbReference type="Proteomes" id="UP001497383"/>
    </source>
</evidence>
<reference evidence="2 3" key="1">
    <citation type="submission" date="2024-03" db="EMBL/GenBank/DDBJ databases">
        <authorList>
            <person name="Brejova B."/>
        </authorList>
    </citation>
    <scope>NUCLEOTIDE SEQUENCE [LARGE SCALE GENOMIC DNA]</scope>
    <source>
        <strain evidence="2 3">CBS 14171</strain>
    </source>
</reference>